<dbReference type="GO" id="GO:0015847">
    <property type="term" value="P:putrescine transport"/>
    <property type="evidence" value="ECO:0007669"/>
    <property type="project" value="UniProtKB-ARBA"/>
</dbReference>
<dbReference type="InterPro" id="IPR003439">
    <property type="entry name" value="ABC_transporter-like_ATP-bd"/>
</dbReference>
<evidence type="ECO:0000256" key="1">
    <source>
        <dbReference type="ARBA" id="ARBA00022448"/>
    </source>
</evidence>
<dbReference type="InterPro" id="IPR003593">
    <property type="entry name" value="AAA+_ATPase"/>
</dbReference>
<dbReference type="FunFam" id="3.40.50.300:FF:000133">
    <property type="entry name" value="Spermidine/putrescine import ATP-binding protein PotA"/>
    <property type="match status" value="1"/>
</dbReference>
<dbReference type="Pfam" id="PF00005">
    <property type="entry name" value="ABC_tran"/>
    <property type="match status" value="1"/>
</dbReference>
<dbReference type="PROSITE" id="PS00211">
    <property type="entry name" value="ABC_TRANSPORTER_1"/>
    <property type="match status" value="1"/>
</dbReference>
<dbReference type="PROSITE" id="PS50893">
    <property type="entry name" value="ABC_TRANSPORTER_2"/>
    <property type="match status" value="1"/>
</dbReference>
<reference evidence="5 6" key="1">
    <citation type="submission" date="2016-12" db="EMBL/GenBank/DDBJ databases">
        <authorList>
            <person name="Song W.-J."/>
            <person name="Kurnit D.M."/>
        </authorList>
    </citation>
    <scope>NUCLEOTIDE SEQUENCE [LARGE SCALE GENOMIC DNA]</scope>
    <source>
        <strain evidence="5 6">DSM 18488</strain>
    </source>
</reference>
<dbReference type="AlphaFoldDB" id="A0A1M7Y3K7"/>
<dbReference type="GO" id="GO:0016887">
    <property type="term" value="F:ATP hydrolysis activity"/>
    <property type="evidence" value="ECO:0007669"/>
    <property type="project" value="InterPro"/>
</dbReference>
<dbReference type="PANTHER" id="PTHR42781:SF4">
    <property type="entry name" value="SPERMIDINE_PUTRESCINE IMPORT ATP-BINDING PROTEIN POTA"/>
    <property type="match status" value="1"/>
</dbReference>
<gene>
    <name evidence="5" type="ORF">SAMN02745220_01614</name>
</gene>
<name>A0A1M7Y3K7_9BACT</name>
<dbReference type="SMART" id="SM00382">
    <property type="entry name" value="AAA"/>
    <property type="match status" value="1"/>
</dbReference>
<dbReference type="SUPFAM" id="SSF52540">
    <property type="entry name" value="P-loop containing nucleoside triphosphate hydrolases"/>
    <property type="match status" value="1"/>
</dbReference>
<keyword evidence="2" id="KW-0547">Nucleotide-binding</keyword>
<dbReference type="EMBL" id="FRFE01000006">
    <property type="protein sequence ID" value="SHO46733.1"/>
    <property type="molecule type" value="Genomic_DNA"/>
</dbReference>
<evidence type="ECO:0000256" key="2">
    <source>
        <dbReference type="ARBA" id="ARBA00022741"/>
    </source>
</evidence>
<dbReference type="PANTHER" id="PTHR42781">
    <property type="entry name" value="SPERMIDINE/PUTRESCINE IMPORT ATP-BINDING PROTEIN POTA"/>
    <property type="match status" value="1"/>
</dbReference>
<dbReference type="SUPFAM" id="SSF50331">
    <property type="entry name" value="MOP-like"/>
    <property type="match status" value="1"/>
</dbReference>
<dbReference type="GO" id="GO:0043190">
    <property type="term" value="C:ATP-binding cassette (ABC) transporter complex"/>
    <property type="evidence" value="ECO:0007669"/>
    <property type="project" value="InterPro"/>
</dbReference>
<sequence length="367" mass="40450">MTEKMVSKMVEENTLFAVRNLSNHYDGEPLLQNVSFTLEEGEILCLLGPSGSGKTTLLRVLAGLEPLESGSIIFKGRDLRDVPPHLRKIGMMFQEYALFPHKTVRQNIAFGLEMQKMPAREQEKKIAVMLELVGLTGFGDRTIDQLSGGERQRVALARSLAPEPQLLLLDEPLGSLDRTLRDRLTGEIRTILKKLGVTAIFVTHDQAEAFSVADKVAVLHDGILHQFDSPERLYRFPASNVVARFLGFENLVKGVLDDGGRFHGPFGYLDTVIPPDENHIQSRPVTLLLRPEGARLADTAAPSEALPQISGVVIASRFLGGAYRLTVDANGELLTFYLPIDPVPPMPEEPVRLCLNPASLVLLTDES</sequence>
<keyword evidence="6" id="KW-1185">Reference proteome</keyword>
<dbReference type="Proteomes" id="UP000184603">
    <property type="component" value="Unassembled WGS sequence"/>
</dbReference>
<evidence type="ECO:0000313" key="6">
    <source>
        <dbReference type="Proteomes" id="UP000184603"/>
    </source>
</evidence>
<dbReference type="STRING" id="1121416.SAMN02745220_01614"/>
<dbReference type="InterPro" id="IPR008995">
    <property type="entry name" value="Mo/tungstate-bd_C_term_dom"/>
</dbReference>
<dbReference type="GO" id="GO:0005524">
    <property type="term" value="F:ATP binding"/>
    <property type="evidence" value="ECO:0007669"/>
    <property type="project" value="UniProtKB-KW"/>
</dbReference>
<proteinExistence type="predicted"/>
<dbReference type="InterPro" id="IPR027417">
    <property type="entry name" value="P-loop_NTPase"/>
</dbReference>
<feature type="domain" description="ABC transporter" evidence="4">
    <location>
        <begin position="16"/>
        <end position="246"/>
    </location>
</feature>
<evidence type="ECO:0000313" key="5">
    <source>
        <dbReference type="EMBL" id="SHO46733.1"/>
    </source>
</evidence>
<dbReference type="InterPro" id="IPR017871">
    <property type="entry name" value="ABC_transporter-like_CS"/>
</dbReference>
<accession>A0A1M7Y3K7</accession>
<dbReference type="GO" id="GO:0022857">
    <property type="term" value="F:transmembrane transporter activity"/>
    <property type="evidence" value="ECO:0007669"/>
    <property type="project" value="InterPro"/>
</dbReference>
<dbReference type="Gene3D" id="3.40.50.300">
    <property type="entry name" value="P-loop containing nucleotide triphosphate hydrolases"/>
    <property type="match status" value="1"/>
</dbReference>
<keyword evidence="1" id="KW-0813">Transport</keyword>
<dbReference type="InterPro" id="IPR013611">
    <property type="entry name" value="Transp-assoc_OB_typ2"/>
</dbReference>
<organism evidence="5 6">
    <name type="scientific">Desulfopila aestuarii DSM 18488</name>
    <dbReference type="NCBI Taxonomy" id="1121416"/>
    <lineage>
        <taxon>Bacteria</taxon>
        <taxon>Pseudomonadati</taxon>
        <taxon>Thermodesulfobacteriota</taxon>
        <taxon>Desulfobulbia</taxon>
        <taxon>Desulfobulbales</taxon>
        <taxon>Desulfocapsaceae</taxon>
        <taxon>Desulfopila</taxon>
    </lineage>
</organism>
<dbReference type="Pfam" id="PF08402">
    <property type="entry name" value="TOBE_2"/>
    <property type="match status" value="1"/>
</dbReference>
<dbReference type="InterPro" id="IPR050093">
    <property type="entry name" value="ABC_SmlMolc_Importer"/>
</dbReference>
<keyword evidence="3 5" id="KW-0067">ATP-binding</keyword>
<evidence type="ECO:0000259" key="4">
    <source>
        <dbReference type="PROSITE" id="PS50893"/>
    </source>
</evidence>
<evidence type="ECO:0000256" key="3">
    <source>
        <dbReference type="ARBA" id="ARBA00022840"/>
    </source>
</evidence>
<protein>
    <submittedName>
        <fullName evidence="5">Spermidine/putrescine transport system ATP-binding protein</fullName>
    </submittedName>
</protein>